<dbReference type="Proteomes" id="UP000327108">
    <property type="component" value="Unassembled WGS sequence"/>
</dbReference>
<evidence type="ECO:0000313" key="2">
    <source>
        <dbReference type="Proteomes" id="UP000327108"/>
    </source>
</evidence>
<proteinExistence type="predicted"/>
<sequence>MVLLTASHSRELKEFNTLIRTSASALWALVVEDLSIVGEPGSPAGEADLREKVVARERLLNRLKRLSDVPDDV</sequence>
<dbReference type="AlphaFoldDB" id="A0A5N1JW84"/>
<keyword evidence="2" id="KW-1185">Reference proteome</keyword>
<gene>
    <name evidence="1" type="ORF">F3W84_10910</name>
</gene>
<protein>
    <submittedName>
        <fullName evidence="1">Uncharacterized protein</fullName>
    </submittedName>
</protein>
<organism evidence="1 2">
    <name type="scientific">Ochrobactrum quorumnocens</name>
    <dbReference type="NCBI Taxonomy" id="271865"/>
    <lineage>
        <taxon>Bacteria</taxon>
        <taxon>Pseudomonadati</taxon>
        <taxon>Pseudomonadota</taxon>
        <taxon>Alphaproteobacteria</taxon>
        <taxon>Hyphomicrobiales</taxon>
        <taxon>Brucellaceae</taxon>
        <taxon>Brucella/Ochrobactrum group</taxon>
        <taxon>Ochrobactrum</taxon>
    </lineage>
</organism>
<evidence type="ECO:0000313" key="1">
    <source>
        <dbReference type="EMBL" id="KAA9368387.1"/>
    </source>
</evidence>
<accession>A0A5N1JW84</accession>
<reference evidence="1 2" key="1">
    <citation type="submission" date="2019-09" db="EMBL/GenBank/DDBJ databases">
        <title>Biological control of the noxious weed angled onion (Allium triquetrum) thwarted by endophytic bacteria in Victoria, Australia.</title>
        <authorList>
            <person name="Tehranchian P."/>
            <person name="Adair R.J."/>
            <person name="Van T.H."/>
            <person name="Morrison P.D."/>
            <person name="Williams H."/>
            <person name="Lawrie A.C."/>
        </authorList>
    </citation>
    <scope>NUCLEOTIDE SEQUENCE [LARGE SCALE GENOMIC DNA]</scope>
    <source>
        <strain evidence="1 2">RPTAtOch1</strain>
    </source>
</reference>
<comment type="caution">
    <text evidence="1">The sequence shown here is derived from an EMBL/GenBank/DDBJ whole genome shotgun (WGS) entry which is preliminary data.</text>
</comment>
<dbReference type="EMBL" id="VYXQ01000008">
    <property type="protein sequence ID" value="KAA9368387.1"/>
    <property type="molecule type" value="Genomic_DNA"/>
</dbReference>
<name>A0A5N1JW84_9HYPH</name>